<dbReference type="AlphaFoldDB" id="A0A6L6YIT2"/>
<comment type="caution">
    <text evidence="2">The sequence shown here is derived from an EMBL/GenBank/DDBJ whole genome shotgun (WGS) entry which is preliminary data.</text>
</comment>
<evidence type="ECO:0000259" key="1">
    <source>
        <dbReference type="PROSITE" id="PS50043"/>
    </source>
</evidence>
<dbReference type="InterPro" id="IPR016032">
    <property type="entry name" value="Sig_transdc_resp-reg_C-effctor"/>
</dbReference>
<reference evidence="2 3" key="1">
    <citation type="submission" date="2019-12" db="EMBL/GenBank/DDBJ databases">
        <title>Microbes associate with the intestines of laboratory mice.</title>
        <authorList>
            <person name="Navarre W."/>
            <person name="Wong E."/>
        </authorList>
    </citation>
    <scope>NUCLEOTIDE SEQUENCE [LARGE SCALE GENOMIC DNA]</scope>
    <source>
        <strain evidence="2 3">NM82_D38</strain>
    </source>
</reference>
<dbReference type="OrthoDB" id="9816469at2"/>
<proteinExistence type="predicted"/>
<dbReference type="EMBL" id="WSRP01000013">
    <property type="protein sequence ID" value="MVX56633.1"/>
    <property type="molecule type" value="Genomic_DNA"/>
</dbReference>
<dbReference type="InterPro" id="IPR000792">
    <property type="entry name" value="Tscrpt_reg_LuxR_C"/>
</dbReference>
<dbReference type="InterPro" id="IPR036388">
    <property type="entry name" value="WH-like_DNA-bd_sf"/>
</dbReference>
<sequence length="84" mass="9532">MKSLKRFSRGLSNKQVGEALELSERTTVENHRNSAYKKLSVSNLNDLKEDFASFFYCGQDSPALCSLMNQFQGKVKSPRWRGLG</sequence>
<name>A0A6L6YIT2_9BURK</name>
<dbReference type="GO" id="GO:0003677">
    <property type="term" value="F:DNA binding"/>
    <property type="evidence" value="ECO:0007669"/>
    <property type="project" value="InterPro"/>
</dbReference>
<dbReference type="Proteomes" id="UP000472580">
    <property type="component" value="Unassembled WGS sequence"/>
</dbReference>
<dbReference type="Pfam" id="PF00196">
    <property type="entry name" value="GerE"/>
    <property type="match status" value="1"/>
</dbReference>
<protein>
    <recommendedName>
        <fullName evidence="1">HTH luxR-type domain-containing protein</fullName>
    </recommendedName>
</protein>
<evidence type="ECO:0000313" key="2">
    <source>
        <dbReference type="EMBL" id="MVX56633.1"/>
    </source>
</evidence>
<accession>A0A6L6YIT2</accession>
<dbReference type="Gene3D" id="1.10.10.10">
    <property type="entry name" value="Winged helix-like DNA-binding domain superfamily/Winged helix DNA-binding domain"/>
    <property type="match status" value="1"/>
</dbReference>
<organism evidence="2 3">
    <name type="scientific">Parasutterella muris</name>
    <dbReference type="NCBI Taxonomy" id="2565572"/>
    <lineage>
        <taxon>Bacteria</taxon>
        <taxon>Pseudomonadati</taxon>
        <taxon>Pseudomonadota</taxon>
        <taxon>Betaproteobacteria</taxon>
        <taxon>Burkholderiales</taxon>
        <taxon>Sutterellaceae</taxon>
        <taxon>Parasutterella</taxon>
    </lineage>
</organism>
<dbReference type="SUPFAM" id="SSF46894">
    <property type="entry name" value="C-terminal effector domain of the bipartite response regulators"/>
    <property type="match status" value="1"/>
</dbReference>
<dbReference type="GO" id="GO:0006355">
    <property type="term" value="P:regulation of DNA-templated transcription"/>
    <property type="evidence" value="ECO:0007669"/>
    <property type="project" value="InterPro"/>
</dbReference>
<dbReference type="RefSeq" id="WP_160335067.1">
    <property type="nucleotide sequence ID" value="NZ_CALPCR010000001.1"/>
</dbReference>
<keyword evidence="3" id="KW-1185">Reference proteome</keyword>
<evidence type="ECO:0000313" key="3">
    <source>
        <dbReference type="Proteomes" id="UP000472580"/>
    </source>
</evidence>
<gene>
    <name evidence="2" type="ORF">E5987_05350</name>
</gene>
<dbReference type="PROSITE" id="PS50043">
    <property type="entry name" value="HTH_LUXR_2"/>
    <property type="match status" value="1"/>
</dbReference>
<feature type="domain" description="HTH luxR-type" evidence="1">
    <location>
        <begin position="1"/>
        <end position="58"/>
    </location>
</feature>